<protein>
    <submittedName>
        <fullName evidence="2">Uncharacterized protein</fullName>
    </submittedName>
</protein>
<gene>
    <name evidence="2" type="ORF">LCER1_G007344</name>
</gene>
<feature type="compositionally biased region" description="Polar residues" evidence="1">
    <location>
        <begin position="701"/>
        <end position="711"/>
    </location>
</feature>
<dbReference type="PANTHER" id="PTHR40788">
    <property type="entry name" value="CLR5 DOMAIN-CONTAINING PROTEIN-RELATED"/>
    <property type="match status" value="1"/>
</dbReference>
<keyword evidence="3" id="KW-1185">Reference proteome</keyword>
<dbReference type="PANTHER" id="PTHR40788:SF2">
    <property type="entry name" value="CLR5 DOMAIN-CONTAINING PROTEIN"/>
    <property type="match status" value="1"/>
</dbReference>
<evidence type="ECO:0000313" key="3">
    <source>
        <dbReference type="Proteomes" id="UP000481288"/>
    </source>
</evidence>
<sequence length="827" mass="93797">MDAVFQQPQLDELGLPIRGPNEPPLPDMSEDAMQRLISGDFSDLNLPKPSSMPTREEAQREARERSTEVISSWNTLRQILERHEDVIRKRWTKKTKVLRGKIILAAWPNMCAKHRPDYEAIFKEGRNLQNGKTRFREAYMWPYMNVEDLAKGKTLLLLLNSRGRHPPSMFAHADFNATRVGHASGAITAAFLNVHSMLLDGETVQTYGRLVSWDEDPDAMMKTFNGLGYQPGQGLWILEIQQRVLRFLVDCCYAILHEFSPDLLVSAETKVIPEPPSMADSSEYPTLATMAIEAPYRLPARLNFTHLKALTAAKVASAMDHVRSLREDPGYFSDVIGDWSEHRQEKLLDTNGERHPVLDKPLFWNRVIGGAIGDAYGILLAWNIISEQLTELSSLQTKYAHVISPHETLPTEYMKALLTLRYTLDQAAKAPINHLKNGFLSSPPLRSMFLRDPHVPGSNMIYVRSKPGSMSDSDPMMWLFTCLWTENQLQLLTLPGIMDEIEYLAQKDPKEKAKISPWVAGVLSDLGLIAHLRHELDIYLPWAAGYDNAYVEHKTAIEKDFPRLFSGIHDVVRTLSSVPFAKFGSPTEGRFYYPSDKKRTEQNTESMRKAEHNLDVFWENFDQIYRRENGKSLGEGIKHLFKEQRPMERTPEWIEPIKEQKKAAVGESGDGLSALSALQLGSADSPSKFVLPQPKFKPKTRGTTQSTSNGSLKGVGALVEEDRQPVFTLKARSFKVFKVLFYKPSQNDLPGEVSWADFLFAMAATGFAPEKLYGSVWQFTPSDLDVERSIQFHEPHPVGKIPFRNARRMGRRLNRAFGWHGGMFTLE</sequence>
<dbReference type="EMBL" id="QGMG01000478">
    <property type="protein sequence ID" value="TVY53275.1"/>
    <property type="molecule type" value="Genomic_DNA"/>
</dbReference>
<evidence type="ECO:0000313" key="2">
    <source>
        <dbReference type="EMBL" id="TVY53275.1"/>
    </source>
</evidence>
<evidence type="ECO:0000256" key="1">
    <source>
        <dbReference type="SAM" id="MobiDB-lite"/>
    </source>
</evidence>
<dbReference type="Proteomes" id="UP000481288">
    <property type="component" value="Unassembled WGS sequence"/>
</dbReference>
<feature type="region of interest" description="Disordered" evidence="1">
    <location>
        <begin position="689"/>
        <end position="711"/>
    </location>
</feature>
<dbReference type="AlphaFoldDB" id="A0A7D8UNA4"/>
<reference evidence="2 3" key="1">
    <citation type="submission" date="2018-05" db="EMBL/GenBank/DDBJ databases">
        <title>Whole genome sequencing for identification of molecular markers to develop diagnostic detection tools for the regulated plant pathogen Lachnellula willkommii.</title>
        <authorList>
            <person name="Giroux E."/>
            <person name="Bilodeau G."/>
        </authorList>
    </citation>
    <scope>NUCLEOTIDE SEQUENCE [LARGE SCALE GENOMIC DNA]</scope>
    <source>
        <strain evidence="2 3">CBS 625.97</strain>
    </source>
</reference>
<feature type="compositionally biased region" description="Basic and acidic residues" evidence="1">
    <location>
        <begin position="54"/>
        <end position="65"/>
    </location>
</feature>
<name>A0A7D8UNA4_9HELO</name>
<comment type="caution">
    <text evidence="2">The sequence shown here is derived from an EMBL/GenBank/DDBJ whole genome shotgun (WGS) entry which is preliminary data.</text>
</comment>
<proteinExistence type="predicted"/>
<feature type="region of interest" description="Disordered" evidence="1">
    <location>
        <begin position="1"/>
        <end position="65"/>
    </location>
</feature>
<dbReference type="OrthoDB" id="2922289at2759"/>
<organism evidence="2 3">
    <name type="scientific">Lachnellula cervina</name>
    <dbReference type="NCBI Taxonomy" id="1316786"/>
    <lineage>
        <taxon>Eukaryota</taxon>
        <taxon>Fungi</taxon>
        <taxon>Dikarya</taxon>
        <taxon>Ascomycota</taxon>
        <taxon>Pezizomycotina</taxon>
        <taxon>Leotiomycetes</taxon>
        <taxon>Helotiales</taxon>
        <taxon>Lachnaceae</taxon>
        <taxon>Lachnellula</taxon>
    </lineage>
</organism>
<accession>A0A7D8UNA4</accession>